<evidence type="ECO:0000256" key="1">
    <source>
        <dbReference type="SAM" id="MobiDB-lite"/>
    </source>
</evidence>
<evidence type="ECO:0000256" key="2">
    <source>
        <dbReference type="SAM" id="Phobius"/>
    </source>
</evidence>
<protein>
    <recommendedName>
        <fullName evidence="5">ABC transporter permease</fullName>
    </recommendedName>
</protein>
<keyword evidence="2" id="KW-0812">Transmembrane</keyword>
<feature type="transmembrane region" description="Helical" evidence="2">
    <location>
        <begin position="205"/>
        <end position="228"/>
    </location>
</feature>
<accession>A0ABU0Z1J9</accession>
<proteinExistence type="predicted"/>
<keyword evidence="4" id="KW-1185">Reference proteome</keyword>
<keyword evidence="2" id="KW-0472">Membrane</keyword>
<keyword evidence="2" id="KW-1133">Transmembrane helix</keyword>
<reference evidence="3 4" key="1">
    <citation type="submission" date="2023-08" db="EMBL/GenBank/DDBJ databases">
        <title>Microbacterium psychrotolerans sp. nov., a psychrotolerant bacterium isolated from soil in Heilongjiang Province, China.</title>
        <authorList>
            <person name="An P."/>
            <person name="Zhao D."/>
            <person name="Xiang H."/>
        </authorList>
    </citation>
    <scope>NUCLEOTIDE SEQUENCE [LARGE SCALE GENOMIC DNA]</scope>
    <source>
        <strain evidence="3 4">QXD-8</strain>
    </source>
</reference>
<feature type="transmembrane region" description="Helical" evidence="2">
    <location>
        <begin position="102"/>
        <end position="120"/>
    </location>
</feature>
<sequence length="335" mass="36270">MARRPRRPRPERSAVDAPAQATETTVTAAAPPDRAAALPREPGLGFEKWMGFLSSFVAPLTLVTALLFYFGYVSTREFFRYFGVDVDIIGLSSQEFVMRSPGALFIPVMVLTLLAVLAILGHRALRKWLVVQQRATQRRVVGIVAWTGIAFVLAGLALAFVVPFLPGWTYGQLLTPLFLAIGAGLAAYAASTVRALNTASGGRSVVVLLVLVMIAGTFWSTATIAQWWGLGQARSLAADLTTLPAVVLDTHERLYPGNDDITFRQLGDEASTEDPAAGGPAFGYRYFGLRLLAQGGGRLYLVPDTWSPDASTIVVPYDDVRVRFRFVPDADPPTP</sequence>
<gene>
    <name evidence="3" type="ORF">Q9R08_07030</name>
</gene>
<organism evidence="3 4">
    <name type="scientific">Microbacterium psychrotolerans</name>
    <dbReference type="NCBI Taxonomy" id="3068321"/>
    <lineage>
        <taxon>Bacteria</taxon>
        <taxon>Bacillati</taxon>
        <taxon>Actinomycetota</taxon>
        <taxon>Actinomycetes</taxon>
        <taxon>Micrococcales</taxon>
        <taxon>Microbacteriaceae</taxon>
        <taxon>Microbacterium</taxon>
    </lineage>
</organism>
<feature type="region of interest" description="Disordered" evidence="1">
    <location>
        <begin position="1"/>
        <end position="28"/>
    </location>
</feature>
<evidence type="ECO:0008006" key="5">
    <source>
        <dbReference type="Google" id="ProtNLM"/>
    </source>
</evidence>
<comment type="caution">
    <text evidence="3">The sequence shown here is derived from an EMBL/GenBank/DDBJ whole genome shotgun (WGS) entry which is preliminary data.</text>
</comment>
<dbReference type="Proteomes" id="UP001235133">
    <property type="component" value="Unassembled WGS sequence"/>
</dbReference>
<feature type="transmembrane region" description="Helical" evidence="2">
    <location>
        <begin position="49"/>
        <end position="72"/>
    </location>
</feature>
<dbReference type="RefSeq" id="WP_308867181.1">
    <property type="nucleotide sequence ID" value="NZ_JAVFWO010000002.1"/>
</dbReference>
<name>A0ABU0Z1J9_9MICO</name>
<evidence type="ECO:0000313" key="3">
    <source>
        <dbReference type="EMBL" id="MDQ7877724.1"/>
    </source>
</evidence>
<feature type="transmembrane region" description="Helical" evidence="2">
    <location>
        <begin position="140"/>
        <end position="161"/>
    </location>
</feature>
<feature type="compositionally biased region" description="Low complexity" evidence="1">
    <location>
        <begin position="17"/>
        <end position="28"/>
    </location>
</feature>
<evidence type="ECO:0000313" key="4">
    <source>
        <dbReference type="Proteomes" id="UP001235133"/>
    </source>
</evidence>
<dbReference type="EMBL" id="JAVFWO010000002">
    <property type="protein sequence ID" value="MDQ7877724.1"/>
    <property type="molecule type" value="Genomic_DNA"/>
</dbReference>
<feature type="transmembrane region" description="Helical" evidence="2">
    <location>
        <begin position="173"/>
        <end position="193"/>
    </location>
</feature>